<dbReference type="EMBL" id="QBIY01012614">
    <property type="protein sequence ID" value="RXN21291.1"/>
    <property type="molecule type" value="Genomic_DNA"/>
</dbReference>
<keyword evidence="1" id="KW-0812">Transmembrane</keyword>
<dbReference type="Proteomes" id="UP000290572">
    <property type="component" value="Unassembled WGS sequence"/>
</dbReference>
<keyword evidence="1" id="KW-1133">Transmembrane helix</keyword>
<feature type="transmembrane region" description="Helical" evidence="1">
    <location>
        <begin position="22"/>
        <end position="47"/>
    </location>
</feature>
<sequence length="157" mass="17365">MSIMIAVGLEKQQSESPSSPSLVFWIMVTTGGGILLSLILGLIVIVLRRRKCSKIHPQSSRVVIEQHHETIYSTVDKPAASQISPENNTVSDKVETIYDTPSRHTKACQVDSVEVRSDNQEQQQSHDRTIQVKATVHQAAEADSEPINTVYCKLGEI</sequence>
<accession>A0A498MJP1</accession>
<name>A0A498MJP1_LABRO</name>
<gene>
    <name evidence="2" type="ORF">ROHU_006944</name>
</gene>
<evidence type="ECO:0000313" key="3">
    <source>
        <dbReference type="Proteomes" id="UP000290572"/>
    </source>
</evidence>
<dbReference type="AlphaFoldDB" id="A0A498MJP1"/>
<evidence type="ECO:0000313" key="2">
    <source>
        <dbReference type="EMBL" id="RXN21291.1"/>
    </source>
</evidence>
<protein>
    <submittedName>
        <fullName evidence="2">Uncharacterized protein</fullName>
    </submittedName>
</protein>
<keyword evidence="1" id="KW-0472">Membrane</keyword>
<keyword evidence="3" id="KW-1185">Reference proteome</keyword>
<proteinExistence type="predicted"/>
<reference evidence="2 3" key="1">
    <citation type="submission" date="2018-03" db="EMBL/GenBank/DDBJ databases">
        <title>Draft genome sequence of Rohu Carp (Labeo rohita).</title>
        <authorList>
            <person name="Das P."/>
            <person name="Kushwaha B."/>
            <person name="Joshi C.G."/>
            <person name="Kumar D."/>
            <person name="Nagpure N.S."/>
            <person name="Sahoo L."/>
            <person name="Das S.P."/>
            <person name="Bit A."/>
            <person name="Patnaik S."/>
            <person name="Meher P.K."/>
            <person name="Jayasankar P."/>
            <person name="Koringa P.G."/>
            <person name="Patel N.V."/>
            <person name="Hinsu A.T."/>
            <person name="Kumar R."/>
            <person name="Pandey M."/>
            <person name="Agarwal S."/>
            <person name="Srivastava S."/>
            <person name="Singh M."/>
            <person name="Iquebal M.A."/>
            <person name="Jaiswal S."/>
            <person name="Angadi U.B."/>
            <person name="Kumar N."/>
            <person name="Raza M."/>
            <person name="Shah T.M."/>
            <person name="Rai A."/>
            <person name="Jena J.K."/>
        </authorList>
    </citation>
    <scope>NUCLEOTIDE SEQUENCE [LARGE SCALE GENOMIC DNA]</scope>
    <source>
        <strain evidence="2">DASCIFA01</strain>
        <tissue evidence="2">Testis</tissue>
    </source>
</reference>
<evidence type="ECO:0000256" key="1">
    <source>
        <dbReference type="SAM" id="Phobius"/>
    </source>
</evidence>
<comment type="caution">
    <text evidence="2">The sequence shown here is derived from an EMBL/GenBank/DDBJ whole genome shotgun (WGS) entry which is preliminary data.</text>
</comment>
<dbReference type="STRING" id="84645.A0A498MJP1"/>
<organism evidence="2 3">
    <name type="scientific">Labeo rohita</name>
    <name type="common">Indian major carp</name>
    <name type="synonym">Cyprinus rohita</name>
    <dbReference type="NCBI Taxonomy" id="84645"/>
    <lineage>
        <taxon>Eukaryota</taxon>
        <taxon>Metazoa</taxon>
        <taxon>Chordata</taxon>
        <taxon>Craniata</taxon>
        <taxon>Vertebrata</taxon>
        <taxon>Euteleostomi</taxon>
        <taxon>Actinopterygii</taxon>
        <taxon>Neopterygii</taxon>
        <taxon>Teleostei</taxon>
        <taxon>Ostariophysi</taxon>
        <taxon>Cypriniformes</taxon>
        <taxon>Cyprinidae</taxon>
        <taxon>Labeoninae</taxon>
        <taxon>Labeonini</taxon>
        <taxon>Labeo</taxon>
    </lineage>
</organism>